<organism evidence="1 2">
    <name type="scientific">Cellvibrio fibrivorans</name>
    <dbReference type="NCBI Taxonomy" id="126350"/>
    <lineage>
        <taxon>Bacteria</taxon>
        <taxon>Pseudomonadati</taxon>
        <taxon>Pseudomonadota</taxon>
        <taxon>Gammaproteobacteria</taxon>
        <taxon>Cellvibrionales</taxon>
        <taxon>Cellvibrionaceae</taxon>
        <taxon>Cellvibrio</taxon>
    </lineage>
</organism>
<reference evidence="1 2" key="1">
    <citation type="submission" date="2023-07" db="EMBL/GenBank/DDBJ databases">
        <title>Sorghum-associated microbial communities from plants grown in Nebraska, USA.</title>
        <authorList>
            <person name="Schachtman D."/>
        </authorList>
    </citation>
    <scope>NUCLEOTIDE SEQUENCE [LARGE SCALE GENOMIC DNA]</scope>
    <source>
        <strain evidence="1 2">BE190</strain>
    </source>
</reference>
<evidence type="ECO:0000313" key="1">
    <source>
        <dbReference type="EMBL" id="MDR7089949.1"/>
    </source>
</evidence>
<proteinExistence type="predicted"/>
<sequence>MYLQTPNTAPAAANIFLPEFFHDELNYQERQHQKILDQIQFAFKKPPTKANVLPGQRLIKQGGKGRRTSLFPSRKAGGLVPLESQLELAHAVGNLERTYKNYRSQAIRIELPGGKCCYPDFVVLTNAGFYEVHEVKPDIYYLDEQTIRKLKIVEKILYSAGIIFRIIDSSNIPSFRKTEKILEVYSRGHVRYWTKSQILLGATLLKLHPVDQIVDGYNVLQKNDLPAHLLEYLIFHDIVSLPALKKSMLGEEV</sequence>
<evidence type="ECO:0000313" key="2">
    <source>
        <dbReference type="Proteomes" id="UP001253595"/>
    </source>
</evidence>
<protein>
    <recommendedName>
        <fullName evidence="3">TnsA endonuclease N-terminal domain-containing protein</fullName>
    </recommendedName>
</protein>
<gene>
    <name evidence="1" type="ORF">J2X05_001971</name>
</gene>
<dbReference type="RefSeq" id="WP_310071844.1">
    <property type="nucleotide sequence ID" value="NZ_JAVDVX010000003.1"/>
</dbReference>
<name>A0ABU1UXM1_9GAMM</name>
<accession>A0ABU1UXM1</accession>
<evidence type="ECO:0008006" key="3">
    <source>
        <dbReference type="Google" id="ProtNLM"/>
    </source>
</evidence>
<dbReference type="Proteomes" id="UP001253595">
    <property type="component" value="Unassembled WGS sequence"/>
</dbReference>
<keyword evidence="2" id="KW-1185">Reference proteome</keyword>
<comment type="caution">
    <text evidence="1">The sequence shown here is derived from an EMBL/GenBank/DDBJ whole genome shotgun (WGS) entry which is preliminary data.</text>
</comment>
<dbReference type="EMBL" id="JAVDVX010000003">
    <property type="protein sequence ID" value="MDR7089949.1"/>
    <property type="molecule type" value="Genomic_DNA"/>
</dbReference>